<dbReference type="InterPro" id="IPR041498">
    <property type="entry name" value="Big_6"/>
</dbReference>
<dbReference type="Proteomes" id="UP000198796">
    <property type="component" value="Unassembled WGS sequence"/>
</dbReference>
<dbReference type="InterPro" id="IPR036779">
    <property type="entry name" value="LysM_dom_sf"/>
</dbReference>
<evidence type="ECO:0000259" key="2">
    <source>
        <dbReference type="PROSITE" id="PS51782"/>
    </source>
</evidence>
<gene>
    <name evidence="3" type="ORF">SAMN05421688_0190</name>
</gene>
<dbReference type="PANTHER" id="PTHR34700:SF4">
    <property type="entry name" value="PHAGE-LIKE ELEMENT PBSX PROTEIN XKDP"/>
    <property type="match status" value="1"/>
</dbReference>
<evidence type="ECO:0000256" key="1">
    <source>
        <dbReference type="SAM" id="MobiDB-lite"/>
    </source>
</evidence>
<dbReference type="Gene3D" id="3.10.350.10">
    <property type="entry name" value="LysM domain"/>
    <property type="match status" value="1"/>
</dbReference>
<dbReference type="EMBL" id="FOJU01000001">
    <property type="protein sequence ID" value="SFA70115.1"/>
    <property type="molecule type" value="Genomic_DNA"/>
</dbReference>
<feature type="domain" description="LysM" evidence="2">
    <location>
        <begin position="376"/>
        <end position="425"/>
    </location>
</feature>
<evidence type="ECO:0000313" key="4">
    <source>
        <dbReference type="Proteomes" id="UP000198796"/>
    </source>
</evidence>
<dbReference type="AlphaFoldDB" id="A0A1I0V1D1"/>
<dbReference type="InterPro" id="IPR052196">
    <property type="entry name" value="Bact_Kbp"/>
</dbReference>
<dbReference type="OrthoDB" id="370541at2"/>
<protein>
    <submittedName>
        <fullName evidence="3">Nucleoid-associated protein YgaU, contains BON and LysM domains</fullName>
    </submittedName>
</protein>
<sequence>MRTGNTTLRGMMLGAGGALLCGIVALYVVDALRQVGKGDAEANGVDLAQDGLALVTPEAGAAGSTTSGARLGAEAEHPPVVTMIEIEPPRFDEVRVESDGQAVIAGRAEPGARVEILLDGAPVGEAEADPGGQFAALLDLPVGQAPQVLGLSSTGAEETTFSEAEVILAPRAPASEPASNDAAQIVEVETAAQDPQEKPAIAVATAQTEPEEIQAPPPEAQSPTAVVSLPDDSALVPPSAPPLPDADLAAPVLLLSDDSGVRVLPGSLDPVAQVALDAIAYSSTGTLILSGRGTEAQGRVNVYIDNSPIASANIGTASDWRSELDGVAPGVHTLRVDQIDPAGKVVSRVEMPFLREAPEDLRRTLAQSDGAAPVRRLATVQPGSTLWAIARRSYGEGTQFVRIFEANRGQIRDPDLIYPGQVFDIPR</sequence>
<accession>A0A1I0V1D1</accession>
<dbReference type="SMART" id="SM00257">
    <property type="entry name" value="LysM"/>
    <property type="match status" value="1"/>
</dbReference>
<proteinExistence type="predicted"/>
<dbReference type="RefSeq" id="WP_092059713.1">
    <property type="nucleotide sequence ID" value="NZ_FOJU01000001.1"/>
</dbReference>
<reference evidence="3 4" key="1">
    <citation type="submission" date="2016-10" db="EMBL/GenBank/DDBJ databases">
        <authorList>
            <person name="de Groot N.N."/>
        </authorList>
    </citation>
    <scope>NUCLEOTIDE SEQUENCE [LARGE SCALE GENOMIC DNA]</scope>
    <source>
        <strain evidence="3 4">DSM 29316</strain>
    </source>
</reference>
<dbReference type="PANTHER" id="PTHR34700">
    <property type="entry name" value="POTASSIUM BINDING PROTEIN KBP"/>
    <property type="match status" value="1"/>
</dbReference>
<dbReference type="InterPro" id="IPR018392">
    <property type="entry name" value="LysM"/>
</dbReference>
<dbReference type="CDD" id="cd00118">
    <property type="entry name" value="LysM"/>
    <property type="match status" value="1"/>
</dbReference>
<keyword evidence="4" id="KW-1185">Reference proteome</keyword>
<dbReference type="STRING" id="871651.SAMN05421688_0190"/>
<feature type="region of interest" description="Disordered" evidence="1">
    <location>
        <begin position="206"/>
        <end position="225"/>
    </location>
</feature>
<organism evidence="3 4">
    <name type="scientific">Poseidonocella pacifica</name>
    <dbReference type="NCBI Taxonomy" id="871651"/>
    <lineage>
        <taxon>Bacteria</taxon>
        <taxon>Pseudomonadati</taxon>
        <taxon>Pseudomonadota</taxon>
        <taxon>Alphaproteobacteria</taxon>
        <taxon>Rhodobacterales</taxon>
        <taxon>Roseobacteraceae</taxon>
        <taxon>Poseidonocella</taxon>
    </lineage>
</organism>
<name>A0A1I0V1D1_9RHOB</name>
<dbReference type="PROSITE" id="PS51782">
    <property type="entry name" value="LYSM"/>
    <property type="match status" value="1"/>
</dbReference>
<dbReference type="Pfam" id="PF17936">
    <property type="entry name" value="Big_6"/>
    <property type="match status" value="1"/>
</dbReference>
<dbReference type="Pfam" id="PF01476">
    <property type="entry name" value="LysM"/>
    <property type="match status" value="1"/>
</dbReference>
<evidence type="ECO:0000313" key="3">
    <source>
        <dbReference type="EMBL" id="SFA70115.1"/>
    </source>
</evidence>